<name>A0AAW9KEN7_CLOPF</name>
<accession>A0AAW9KEN7</accession>
<dbReference type="InterPro" id="IPR010813">
    <property type="entry name" value="DUF1413"/>
</dbReference>
<comment type="caution">
    <text evidence="1">The sequence shown here is derived from an EMBL/GenBank/DDBJ whole genome shotgun (WGS) entry which is preliminary data.</text>
</comment>
<gene>
    <name evidence="1" type="ORF">GNF83_06610</name>
</gene>
<evidence type="ECO:0000313" key="2">
    <source>
        <dbReference type="Proteomes" id="UP001288944"/>
    </source>
</evidence>
<protein>
    <submittedName>
        <fullName evidence="1">DUF1413 domain-containing protein</fullName>
    </submittedName>
</protein>
<dbReference type="EMBL" id="WNUR01000011">
    <property type="protein sequence ID" value="MDZ7540924.1"/>
    <property type="molecule type" value="Genomic_DNA"/>
</dbReference>
<dbReference type="AlphaFoldDB" id="A0AAW9KEN7"/>
<dbReference type="RefSeq" id="WP_198608923.1">
    <property type="nucleotide sequence ID" value="NZ_CATNWK010000008.1"/>
</dbReference>
<dbReference type="Pfam" id="PF07205">
    <property type="entry name" value="DUF1413"/>
    <property type="match status" value="1"/>
</dbReference>
<reference evidence="1" key="1">
    <citation type="submission" date="2019-11" db="EMBL/GenBank/DDBJ databases">
        <title>Characterization of Clostridium perfringens isolates from swine manure treated agricultural soils.</title>
        <authorList>
            <person name="Wushke S.T."/>
        </authorList>
    </citation>
    <scope>NUCLEOTIDE SEQUENCE</scope>
    <source>
        <strain evidence="1">X62</strain>
    </source>
</reference>
<evidence type="ECO:0000313" key="1">
    <source>
        <dbReference type="EMBL" id="MDZ7540924.1"/>
    </source>
</evidence>
<sequence length="83" mass="9486">MAITNTTSLQDLFDQAVTTLSDVNSDEKFIVKELFRGFEWNRISKGNRTKLGSMFFNYANTKGSNIIHPLGKTPQNQQIYIKL</sequence>
<proteinExistence type="predicted"/>
<organism evidence="1 2">
    <name type="scientific">Clostridium perfringens</name>
    <dbReference type="NCBI Taxonomy" id="1502"/>
    <lineage>
        <taxon>Bacteria</taxon>
        <taxon>Bacillati</taxon>
        <taxon>Bacillota</taxon>
        <taxon>Clostridia</taxon>
        <taxon>Eubacteriales</taxon>
        <taxon>Clostridiaceae</taxon>
        <taxon>Clostridium</taxon>
    </lineage>
</organism>
<dbReference type="Proteomes" id="UP001288944">
    <property type="component" value="Unassembled WGS sequence"/>
</dbReference>